<dbReference type="HOGENOM" id="CLU_2806370_0_0_9"/>
<gene>
    <name evidence="2" type="ordered locus">GTNG_1213</name>
</gene>
<dbReference type="KEGG" id="gtn:GTNG_1213"/>
<reference evidence="2 3" key="1">
    <citation type="journal article" date="2007" name="Proc. Natl. Acad. Sci. U.S.A.">
        <title>Genome and proteome of long-chain alkane degrading Geobacillus thermodenitrificans NG80-2 isolated from a deep-subsurface oil reservoir.</title>
        <authorList>
            <person name="Feng L."/>
            <person name="Wang W."/>
            <person name="Cheng J."/>
            <person name="Ren Y."/>
            <person name="Zhao G."/>
            <person name="Gao C."/>
            <person name="Tang Y."/>
            <person name="Liu X."/>
            <person name="Han W."/>
            <person name="Peng X."/>
            <person name="Liu R."/>
            <person name="Wang L."/>
        </authorList>
    </citation>
    <scope>NUCLEOTIDE SEQUENCE [LARGE SCALE GENOMIC DNA]</scope>
    <source>
        <strain evidence="2 3">NG80-2</strain>
    </source>
</reference>
<sequence>MSFQYTKNSRRPFQPKPKNKQTIACTAKVCLGMKQTNAFFVTAYTRDYRIRLLLSISYSYTFSFSIM</sequence>
<organism evidence="2 3">
    <name type="scientific">Geobacillus thermodenitrificans (strain NG80-2)</name>
    <dbReference type="NCBI Taxonomy" id="420246"/>
    <lineage>
        <taxon>Bacteria</taxon>
        <taxon>Bacillati</taxon>
        <taxon>Bacillota</taxon>
        <taxon>Bacilli</taxon>
        <taxon>Bacillales</taxon>
        <taxon>Anoxybacillaceae</taxon>
        <taxon>Geobacillus</taxon>
    </lineage>
</organism>
<protein>
    <submittedName>
        <fullName evidence="2">Uncharacterized protein</fullName>
    </submittedName>
</protein>
<feature type="region of interest" description="Disordered" evidence="1">
    <location>
        <begin position="1"/>
        <end position="20"/>
    </location>
</feature>
<accession>A4IMN1</accession>
<name>A4IMN1_GEOTN</name>
<evidence type="ECO:0000256" key="1">
    <source>
        <dbReference type="SAM" id="MobiDB-lite"/>
    </source>
</evidence>
<dbReference type="Proteomes" id="UP000001578">
    <property type="component" value="Chromosome"/>
</dbReference>
<dbReference type="EMBL" id="CP000557">
    <property type="protein sequence ID" value="ABO66585.1"/>
    <property type="molecule type" value="Genomic_DNA"/>
</dbReference>
<dbReference type="AlphaFoldDB" id="A4IMN1"/>
<evidence type="ECO:0000313" key="3">
    <source>
        <dbReference type="Proteomes" id="UP000001578"/>
    </source>
</evidence>
<evidence type="ECO:0000313" key="2">
    <source>
        <dbReference type="EMBL" id="ABO66585.1"/>
    </source>
</evidence>
<proteinExistence type="predicted"/>